<dbReference type="AlphaFoldDB" id="A0A2P5D147"/>
<name>A0A2P5D147_PARAD</name>
<comment type="caution">
    <text evidence="1">The sequence shown here is derived from an EMBL/GenBank/DDBJ whole genome shotgun (WGS) entry which is preliminary data.</text>
</comment>
<evidence type="ECO:0000313" key="2">
    <source>
        <dbReference type="Proteomes" id="UP000237105"/>
    </source>
</evidence>
<proteinExistence type="predicted"/>
<reference evidence="2" key="1">
    <citation type="submission" date="2016-06" db="EMBL/GenBank/DDBJ databases">
        <title>Parallel loss of symbiosis genes in relatives of nitrogen-fixing non-legume Parasponia.</title>
        <authorList>
            <person name="Van Velzen R."/>
            <person name="Holmer R."/>
            <person name="Bu F."/>
            <person name="Rutten L."/>
            <person name="Van Zeijl A."/>
            <person name="Liu W."/>
            <person name="Santuari L."/>
            <person name="Cao Q."/>
            <person name="Sharma T."/>
            <person name="Shen D."/>
            <person name="Roswanjaya Y."/>
            <person name="Wardhani T."/>
            <person name="Kalhor M.S."/>
            <person name="Jansen J."/>
            <person name="Van den Hoogen J."/>
            <person name="Gungor B."/>
            <person name="Hartog M."/>
            <person name="Hontelez J."/>
            <person name="Verver J."/>
            <person name="Yang W.-C."/>
            <person name="Schijlen E."/>
            <person name="Repin R."/>
            <person name="Schilthuizen M."/>
            <person name="Schranz E."/>
            <person name="Heidstra R."/>
            <person name="Miyata K."/>
            <person name="Fedorova E."/>
            <person name="Kohlen W."/>
            <person name="Bisseling T."/>
            <person name="Smit S."/>
            <person name="Geurts R."/>
        </authorList>
    </citation>
    <scope>NUCLEOTIDE SEQUENCE [LARGE SCALE GENOMIC DNA]</scope>
    <source>
        <strain evidence="2">cv. WU1-14</strain>
    </source>
</reference>
<protein>
    <submittedName>
        <fullName evidence="1">Uncharacterized protein</fullName>
    </submittedName>
</protein>
<dbReference type="OrthoDB" id="1166507at2759"/>
<keyword evidence="2" id="KW-1185">Reference proteome</keyword>
<organism evidence="1 2">
    <name type="scientific">Parasponia andersonii</name>
    <name type="common">Sponia andersonii</name>
    <dbReference type="NCBI Taxonomy" id="3476"/>
    <lineage>
        <taxon>Eukaryota</taxon>
        <taxon>Viridiplantae</taxon>
        <taxon>Streptophyta</taxon>
        <taxon>Embryophyta</taxon>
        <taxon>Tracheophyta</taxon>
        <taxon>Spermatophyta</taxon>
        <taxon>Magnoliopsida</taxon>
        <taxon>eudicotyledons</taxon>
        <taxon>Gunneridae</taxon>
        <taxon>Pentapetalae</taxon>
        <taxon>rosids</taxon>
        <taxon>fabids</taxon>
        <taxon>Rosales</taxon>
        <taxon>Cannabaceae</taxon>
        <taxon>Parasponia</taxon>
    </lineage>
</organism>
<evidence type="ECO:0000313" key="1">
    <source>
        <dbReference type="EMBL" id="PON67003.1"/>
    </source>
</evidence>
<dbReference type="PANTHER" id="PTHR35046">
    <property type="entry name" value="ZINC KNUCKLE (CCHC-TYPE) FAMILY PROTEIN"/>
    <property type="match status" value="1"/>
</dbReference>
<dbReference type="Proteomes" id="UP000237105">
    <property type="component" value="Unassembled WGS sequence"/>
</dbReference>
<accession>A0A2P5D147</accession>
<dbReference type="PANTHER" id="PTHR35046:SF9">
    <property type="entry name" value="RNA-DIRECTED DNA POLYMERASE"/>
    <property type="match status" value="1"/>
</dbReference>
<sequence length="170" mass="20036">MSDNKNKNNSGNAFGVGDPKLFMEAIISEMRRVMRAEMEQVHEWIDRIENAYVGQSQLTPNVRRRERFQLRELRVEDEEYYGDTFSDDANKDSIIGNRRNVEQFRGARNREDNSLGSVKMKIPSFQGKNDLEAYLEWKKKVELVFDCHNYSENKKVKLIAIEFSDYAIVW</sequence>
<dbReference type="EMBL" id="JXTB01000075">
    <property type="protein sequence ID" value="PON67003.1"/>
    <property type="molecule type" value="Genomic_DNA"/>
</dbReference>
<gene>
    <name evidence="1" type="ORF">PanWU01x14_105850</name>
</gene>